<dbReference type="InterPro" id="IPR027417">
    <property type="entry name" value="P-loop_NTPase"/>
</dbReference>
<evidence type="ECO:0000256" key="4">
    <source>
        <dbReference type="ARBA" id="ARBA00022475"/>
    </source>
</evidence>
<dbReference type="InterPro" id="IPR003439">
    <property type="entry name" value="ABC_transporter-like_ATP-bd"/>
</dbReference>
<dbReference type="EMBL" id="UGTS01000006">
    <property type="protein sequence ID" value="SUC40363.1"/>
    <property type="molecule type" value="Genomic_DNA"/>
</dbReference>
<dbReference type="GO" id="GO:0005524">
    <property type="term" value="F:ATP binding"/>
    <property type="evidence" value="ECO:0007669"/>
    <property type="project" value="UniProtKB-KW"/>
</dbReference>
<dbReference type="EC" id="7.4.2.9" evidence="6"/>
<evidence type="ECO:0000256" key="5">
    <source>
        <dbReference type="ARBA" id="ARBA00023136"/>
    </source>
</evidence>
<comment type="subcellular location">
    <subcellularLocation>
        <location evidence="1">Membrane</location>
    </subcellularLocation>
</comment>
<comment type="similarity">
    <text evidence="2">Belongs to the ABC transporter superfamily.</text>
</comment>
<dbReference type="Pfam" id="PF00005">
    <property type="entry name" value="ABC_tran"/>
    <property type="match status" value="1"/>
</dbReference>
<dbReference type="PANTHER" id="PTHR43297:SF2">
    <property type="entry name" value="DIPEPTIDE TRANSPORT ATP-BINDING PROTEIN DPPD"/>
    <property type="match status" value="1"/>
</dbReference>
<evidence type="ECO:0000256" key="7">
    <source>
        <dbReference type="ARBA" id="ARBA00047356"/>
    </source>
</evidence>
<evidence type="ECO:0000256" key="3">
    <source>
        <dbReference type="ARBA" id="ARBA00022448"/>
    </source>
</evidence>
<keyword evidence="3" id="KW-0813">Transport</keyword>
<evidence type="ECO:0000313" key="9">
    <source>
        <dbReference type="EMBL" id="SUC40363.1"/>
    </source>
</evidence>
<dbReference type="AlphaFoldDB" id="A0A379GII6"/>
<evidence type="ECO:0000256" key="2">
    <source>
        <dbReference type="ARBA" id="ARBA00005417"/>
    </source>
</evidence>
<dbReference type="Proteomes" id="UP000254191">
    <property type="component" value="Unassembled WGS sequence"/>
</dbReference>
<keyword evidence="9" id="KW-0067">ATP-binding</keyword>
<dbReference type="Gene3D" id="3.40.50.300">
    <property type="entry name" value="P-loop containing nucleotide triphosphate hydrolases"/>
    <property type="match status" value="1"/>
</dbReference>
<evidence type="ECO:0000256" key="1">
    <source>
        <dbReference type="ARBA" id="ARBA00004370"/>
    </source>
</evidence>
<evidence type="ECO:0000313" key="10">
    <source>
        <dbReference type="Proteomes" id="UP000254191"/>
    </source>
</evidence>
<evidence type="ECO:0000259" key="8">
    <source>
        <dbReference type="Pfam" id="PF00005"/>
    </source>
</evidence>
<evidence type="ECO:0000256" key="6">
    <source>
        <dbReference type="ARBA" id="ARBA00038852"/>
    </source>
</evidence>
<dbReference type="InterPro" id="IPR050388">
    <property type="entry name" value="ABC_Ni/Peptide_Import"/>
</dbReference>
<dbReference type="PANTHER" id="PTHR43297">
    <property type="entry name" value="OLIGOPEPTIDE TRANSPORT ATP-BINDING PROTEIN APPD"/>
    <property type="match status" value="1"/>
</dbReference>
<gene>
    <name evidence="9" type="ORF">NCTC11938_04659</name>
</gene>
<keyword evidence="4" id="KW-1003">Cell membrane</keyword>
<reference evidence="9 10" key="1">
    <citation type="submission" date="2018-06" db="EMBL/GenBank/DDBJ databases">
        <authorList>
            <consortium name="Pathogen Informatics"/>
            <person name="Doyle S."/>
        </authorList>
    </citation>
    <scope>NUCLEOTIDE SEQUENCE [LARGE SCALE GENOMIC DNA]</scope>
    <source>
        <strain evidence="9 10">NCTC11938</strain>
    </source>
</reference>
<dbReference type="GO" id="GO:0016020">
    <property type="term" value="C:membrane"/>
    <property type="evidence" value="ECO:0007669"/>
    <property type="project" value="UniProtKB-SubCell"/>
</dbReference>
<accession>A0A379GII6</accession>
<comment type="catalytic activity">
    <reaction evidence="7">
        <text>a dipeptide(out) + ATP + H2O = a dipeptide(in) + ADP + phosphate + H(+)</text>
        <dbReference type="Rhea" id="RHEA:23120"/>
        <dbReference type="ChEBI" id="CHEBI:15377"/>
        <dbReference type="ChEBI" id="CHEBI:15378"/>
        <dbReference type="ChEBI" id="CHEBI:30616"/>
        <dbReference type="ChEBI" id="CHEBI:43474"/>
        <dbReference type="ChEBI" id="CHEBI:90799"/>
        <dbReference type="ChEBI" id="CHEBI:456216"/>
        <dbReference type="EC" id="7.4.2.9"/>
    </reaction>
</comment>
<proteinExistence type="inferred from homology"/>
<dbReference type="SUPFAM" id="SSF52540">
    <property type="entry name" value="P-loop containing nucleoside triphosphate hydrolases"/>
    <property type="match status" value="1"/>
</dbReference>
<protein>
    <recommendedName>
        <fullName evidence="6">ABC-type dipeptide transporter</fullName>
        <ecNumber evidence="6">7.4.2.9</ecNumber>
    </recommendedName>
</protein>
<keyword evidence="9" id="KW-0547">Nucleotide-binding</keyword>
<keyword evidence="5" id="KW-0472">Membrane</keyword>
<feature type="domain" description="ABC transporter" evidence="8">
    <location>
        <begin position="22"/>
        <end position="54"/>
    </location>
</feature>
<organism evidence="9 10">
    <name type="scientific">Proteus mirabilis</name>
    <dbReference type="NCBI Taxonomy" id="584"/>
    <lineage>
        <taxon>Bacteria</taxon>
        <taxon>Pseudomonadati</taxon>
        <taxon>Pseudomonadota</taxon>
        <taxon>Gammaproteobacteria</taxon>
        <taxon>Enterobacterales</taxon>
        <taxon>Morganellaceae</taxon>
        <taxon>Proteus</taxon>
    </lineage>
</organism>
<name>A0A379GII6_PROMI</name>
<sequence length="56" mass="5993">MNKAPLIEVDNLCIDFPRARVVNNVSFQLGQERLALVGESGSGKSMTARSLMGLSA</sequence>
<dbReference type="GO" id="GO:0016887">
    <property type="term" value="F:ATP hydrolysis activity"/>
    <property type="evidence" value="ECO:0007669"/>
    <property type="project" value="InterPro"/>
</dbReference>